<evidence type="ECO:0000313" key="1">
    <source>
        <dbReference type="EMBL" id="MDX9688476.1"/>
    </source>
</evidence>
<gene>
    <name evidence="1" type="ORF">RED13_002936</name>
</gene>
<dbReference type="Proteomes" id="UP001281217">
    <property type="component" value="Unassembled WGS sequence"/>
</dbReference>
<accession>A0ABU5C0B4</accession>
<dbReference type="EMBL" id="JAVRDO010000009">
    <property type="protein sequence ID" value="MDX9688476.1"/>
    <property type="molecule type" value="Genomic_DNA"/>
</dbReference>
<proteinExistence type="predicted"/>
<protein>
    <submittedName>
        <fullName evidence="1">CoA transferase</fullName>
    </submittedName>
</protein>
<sequence>MAALTPEEAQRFYALAGADPEVHFAAQTQTEALLSLSVHDVPAEAVLEAQLDPFLDNPDHAAAGLHTRYQHAEYGELQQIGAFWDFGDLPLSLDRPPPALGQHSREVLGGLGFDDSELDRLAAAGVVRL</sequence>
<reference evidence="2" key="1">
    <citation type="submission" date="2023-07" db="EMBL/GenBank/DDBJ databases">
        <authorList>
            <person name="de Witt J."/>
        </authorList>
    </citation>
    <scope>NUCLEOTIDE SEQUENCE [LARGE SCALE GENOMIC DNA]</scope>
    <source>
        <strain evidence="2">FZJ</strain>
    </source>
</reference>
<evidence type="ECO:0000313" key="2">
    <source>
        <dbReference type="Proteomes" id="UP001281217"/>
    </source>
</evidence>
<dbReference type="Gene3D" id="3.40.50.10540">
    <property type="entry name" value="Crotonobetainyl-coa:carnitine coa-transferase, domain 1"/>
    <property type="match status" value="1"/>
</dbReference>
<organism evidence="1 2">
    <name type="scientific">Halopseudomonas formosensis</name>
    <dbReference type="NCBI Taxonomy" id="1002526"/>
    <lineage>
        <taxon>Bacteria</taxon>
        <taxon>Pseudomonadati</taxon>
        <taxon>Pseudomonadota</taxon>
        <taxon>Gammaproteobacteria</taxon>
        <taxon>Pseudomonadales</taxon>
        <taxon>Pseudomonadaceae</taxon>
        <taxon>Halopseudomonas</taxon>
    </lineage>
</organism>
<dbReference type="GO" id="GO:0016740">
    <property type="term" value="F:transferase activity"/>
    <property type="evidence" value="ECO:0007669"/>
    <property type="project" value="UniProtKB-KW"/>
</dbReference>
<keyword evidence="1" id="KW-0808">Transferase</keyword>
<dbReference type="InterPro" id="IPR003673">
    <property type="entry name" value="CoA-Trfase_fam_III"/>
</dbReference>
<keyword evidence="2" id="KW-1185">Reference proteome</keyword>
<name>A0ABU5C0B4_9GAMM</name>
<dbReference type="RefSeq" id="WP_320331889.1">
    <property type="nucleotide sequence ID" value="NZ_JAVRDO010000009.1"/>
</dbReference>
<comment type="caution">
    <text evidence="1">The sequence shown here is derived from an EMBL/GenBank/DDBJ whole genome shotgun (WGS) entry which is preliminary data.</text>
</comment>
<dbReference type="SUPFAM" id="SSF89796">
    <property type="entry name" value="CoA-transferase family III (CaiB/BaiF)"/>
    <property type="match status" value="1"/>
</dbReference>
<dbReference type="InterPro" id="IPR023606">
    <property type="entry name" value="CoA-Trfase_III_dom_1_sf"/>
</dbReference>
<dbReference type="Pfam" id="PF02515">
    <property type="entry name" value="CoA_transf_3"/>
    <property type="match status" value="1"/>
</dbReference>